<evidence type="ECO:0000313" key="2">
    <source>
        <dbReference type="Proteomes" id="UP000323924"/>
    </source>
</evidence>
<accession>A0AB34C2P7</accession>
<reference evidence="1 2" key="1">
    <citation type="submission" date="2019-09" db="EMBL/GenBank/DDBJ databases">
        <authorList>
            <person name="Vacheron J."/>
            <person name="Dubost A."/>
            <person name="Prigent-Combaret C."/>
            <person name="Muller D."/>
        </authorList>
    </citation>
    <scope>NUCLEOTIDE SEQUENCE [LARGE SCALE GENOMIC DNA]</scope>
    <source>
        <strain evidence="1 2">JV497</strain>
    </source>
</reference>
<evidence type="ECO:0008006" key="3">
    <source>
        <dbReference type="Google" id="ProtNLM"/>
    </source>
</evidence>
<protein>
    <recommendedName>
        <fullName evidence="3">CdiI immunity protein domain-containing protein</fullName>
    </recommendedName>
</protein>
<dbReference type="Proteomes" id="UP000323924">
    <property type="component" value="Unassembled WGS sequence"/>
</dbReference>
<sequence length="128" mass="14724">MRLVFSWNYLFSMYSPECRVEGAGSFAEQLICNVLTDDGGVSRETTLEWIREGIARTERVRAGMLESSDWYRECWGADIRADGVRVCSLLDESYCAVVALESFLQLLVEWMAFLERYAFEEVRPVIAD</sequence>
<dbReference type="RefSeq" id="WP_150052126.1">
    <property type="nucleotide sequence ID" value="NZ_VWPC01000018.1"/>
</dbReference>
<dbReference type="AlphaFoldDB" id="A0AB34C2P7"/>
<dbReference type="EMBL" id="VWPC01000018">
    <property type="protein sequence ID" value="KAA5840339.1"/>
    <property type="molecule type" value="Genomic_DNA"/>
</dbReference>
<proteinExistence type="predicted"/>
<comment type="caution">
    <text evidence="1">The sequence shown here is derived from an EMBL/GenBank/DDBJ whole genome shotgun (WGS) entry which is preliminary data.</text>
</comment>
<organism evidence="1 2">
    <name type="scientific">Pseudomonas chlororaphis</name>
    <dbReference type="NCBI Taxonomy" id="587753"/>
    <lineage>
        <taxon>Bacteria</taxon>
        <taxon>Pseudomonadati</taxon>
        <taxon>Pseudomonadota</taxon>
        <taxon>Gammaproteobacteria</taxon>
        <taxon>Pseudomonadales</taxon>
        <taxon>Pseudomonadaceae</taxon>
        <taxon>Pseudomonas</taxon>
    </lineage>
</organism>
<gene>
    <name evidence="1" type="ORF">F2A38_18155</name>
</gene>
<name>A0AB34C2P7_9PSED</name>
<evidence type="ECO:0000313" key="1">
    <source>
        <dbReference type="EMBL" id="KAA5840339.1"/>
    </source>
</evidence>